<gene>
    <name evidence="3" type="ORF">EKD02_09735</name>
</gene>
<dbReference type="PANTHER" id="PTHR46401:SF2">
    <property type="entry name" value="GLYCOSYLTRANSFERASE WBBK-RELATED"/>
    <property type="match status" value="1"/>
</dbReference>
<protein>
    <submittedName>
        <fullName evidence="3">Glycosyltransferase</fullName>
    </submittedName>
</protein>
<feature type="domain" description="Glycosyl transferase family 1" evidence="2">
    <location>
        <begin position="2"/>
        <end position="76"/>
    </location>
</feature>
<dbReference type="Proteomes" id="UP000279908">
    <property type="component" value="Unassembled WGS sequence"/>
</dbReference>
<dbReference type="EMBL" id="RXYK01000036">
    <property type="protein sequence ID" value="RTY34606.1"/>
    <property type="molecule type" value="Genomic_DNA"/>
</dbReference>
<dbReference type="InterPro" id="IPR001296">
    <property type="entry name" value="Glyco_trans_1"/>
</dbReference>
<dbReference type="PANTHER" id="PTHR46401">
    <property type="entry name" value="GLYCOSYLTRANSFERASE WBBK-RELATED"/>
    <property type="match status" value="1"/>
</dbReference>
<reference evidence="3 4" key="1">
    <citation type="submission" date="2018-12" db="EMBL/GenBank/DDBJ databases">
        <authorList>
            <person name="Lunina O.N."/>
            <person name="Grouzdev D.S."/>
            <person name="Gorlenko V.M."/>
            <person name="Savvichev A.S."/>
        </authorList>
    </citation>
    <scope>NUCLEOTIDE SEQUENCE [LARGE SCALE GENOMIC DNA]</scope>
    <source>
        <strain evidence="3 4">BrKhr-17</strain>
    </source>
</reference>
<evidence type="ECO:0000313" key="3">
    <source>
        <dbReference type="EMBL" id="RTY34606.1"/>
    </source>
</evidence>
<evidence type="ECO:0000256" key="1">
    <source>
        <dbReference type="ARBA" id="ARBA00022679"/>
    </source>
</evidence>
<evidence type="ECO:0000259" key="2">
    <source>
        <dbReference type="Pfam" id="PF00534"/>
    </source>
</evidence>
<organism evidence="3 4">
    <name type="scientific">Chlorobium phaeovibrioides</name>
    <dbReference type="NCBI Taxonomy" id="1094"/>
    <lineage>
        <taxon>Bacteria</taxon>
        <taxon>Pseudomonadati</taxon>
        <taxon>Chlorobiota</taxon>
        <taxon>Chlorobiia</taxon>
        <taxon>Chlorobiales</taxon>
        <taxon>Chlorobiaceae</taxon>
        <taxon>Chlorobium/Pelodictyon group</taxon>
        <taxon>Chlorobium</taxon>
    </lineage>
</organism>
<dbReference type="Pfam" id="PF00534">
    <property type="entry name" value="Glycos_transf_1"/>
    <property type="match status" value="1"/>
</dbReference>
<dbReference type="GO" id="GO:0009103">
    <property type="term" value="P:lipopolysaccharide biosynthetic process"/>
    <property type="evidence" value="ECO:0007669"/>
    <property type="project" value="TreeGrafter"/>
</dbReference>
<dbReference type="AlphaFoldDB" id="A0A3S0NY96"/>
<name>A0A3S0NY96_CHLPH</name>
<evidence type="ECO:0000313" key="4">
    <source>
        <dbReference type="Proteomes" id="UP000279908"/>
    </source>
</evidence>
<sequence length="102" mass="11213">MFIFASSCESMPVTLLEGMSSLIPIACSISGPMPEILQSGGVYFDPKKADSIAEAIENLILNEQLRNEISCRAYKRASEMSWAHCASKTLSFLVSTLSNYNR</sequence>
<keyword evidence="1 3" id="KW-0808">Transferase</keyword>
<accession>A0A3S0NY96</accession>
<proteinExistence type="predicted"/>
<dbReference type="SUPFAM" id="SSF53756">
    <property type="entry name" value="UDP-Glycosyltransferase/glycogen phosphorylase"/>
    <property type="match status" value="1"/>
</dbReference>
<comment type="caution">
    <text evidence="3">The sequence shown here is derived from an EMBL/GenBank/DDBJ whole genome shotgun (WGS) entry which is preliminary data.</text>
</comment>
<dbReference type="Gene3D" id="3.40.50.2000">
    <property type="entry name" value="Glycogen Phosphorylase B"/>
    <property type="match status" value="1"/>
</dbReference>
<dbReference type="GO" id="GO:0016757">
    <property type="term" value="F:glycosyltransferase activity"/>
    <property type="evidence" value="ECO:0007669"/>
    <property type="project" value="InterPro"/>
</dbReference>